<keyword evidence="1" id="KW-0472">Membrane</keyword>
<sequence length="868" mass="98683">MQKETRQMNKKKRRTLFAAILVFAAIAILYMVIQTLSGLYPFGDKLNLLWDEDIQYVDYFAFYRDVLLGKAQIGYSFSKSLGGSLVALFGYYLASPFNLLVVFFDTEHLPLFVFLITMLKMGTAGVTSFAFMRGRFEKLSLFASAGLSVGYGLMQYTMLQCSNIMWLDGVIFLPLLLLSIYRFVTEKRKVPLFLCVAFSIMINWYTGYMICLFGVCYYLYERILMLFKESASGKWKRFFLDSFQCAGVMLLGLFGSMVVFYPVFKGLQKGKSVWDPTIFAPEFYDSFFDIFRGFGVGTIAGTVSLYCGLLFFGFFVYYFLAKSVEKKKKILSAVAVLFMFASCWFVPLDCIWSGVRHVASFRFRYSFVVIFLVLYLAARGILVWEKSEEAIGEQKEKKHGGIWKKNRKMAAIFGGILIAFLASHLWKGYEVKTFYATMISLILYVLIYLILKQDRARWCALSILLGAELVANGVITFAFNYGWNPSVEAYQTYAKEAKVQADLVKESAKPSTFYRMETVSKRYNEESHCSAYLNDSMAYGYHGISHYSSTYDTNISDMIHDLGYSSTYDLSIYTEPILPADALFGIRYVLSRQDLLGLQKVERLGTVNEKQVYENPYALGIGMGVSDQVFDWTEPGNPFEFQNQLYSKLLGENVELFQKIEAEPVVQDGVLSYQFPALGEGSLLYGDVESKIGELNTTLYVDGTYRCKYSCWLSYLVFAVGESEQPHTVSFTDYAGTAEDVDGSFYQLDLKTLEQVTDRLKKNGFEPEVFKDGRVEGTYECKEPEGNLLLTIPYDEGWKAWVNGESVRIREGANALSVIPVTQGENEVKLVYEVPGVRTGRVLSLGAVFVFGVWLTLEKHGKQRKCKE</sequence>
<feature type="transmembrane region" description="Helical" evidence="1">
    <location>
        <begin position="138"/>
        <end position="154"/>
    </location>
</feature>
<gene>
    <name evidence="2" type="ORF">KGMB01110_09020</name>
</gene>
<dbReference type="EMBL" id="BHGK01000001">
    <property type="protein sequence ID" value="GCA66466.1"/>
    <property type="molecule type" value="Genomic_DNA"/>
</dbReference>
<feature type="transmembrane region" description="Helical" evidence="1">
    <location>
        <begin position="111"/>
        <end position="132"/>
    </location>
</feature>
<comment type="caution">
    <text evidence="2">The sequence shown here is derived from an EMBL/GenBank/DDBJ whole genome shotgun (WGS) entry which is preliminary data.</text>
</comment>
<feature type="transmembrane region" description="Helical" evidence="1">
    <location>
        <begin position="241"/>
        <end position="264"/>
    </location>
</feature>
<feature type="transmembrane region" description="Helical" evidence="1">
    <location>
        <begin position="432"/>
        <end position="451"/>
    </location>
</feature>
<feature type="transmembrane region" description="Helical" evidence="1">
    <location>
        <begin position="166"/>
        <end position="184"/>
    </location>
</feature>
<feature type="transmembrane region" description="Helical" evidence="1">
    <location>
        <begin position="294"/>
        <end position="318"/>
    </location>
</feature>
<evidence type="ECO:0000256" key="1">
    <source>
        <dbReference type="SAM" id="Phobius"/>
    </source>
</evidence>
<feature type="transmembrane region" description="Helical" evidence="1">
    <location>
        <begin position="367"/>
        <end position="385"/>
    </location>
</feature>
<dbReference type="Pfam" id="PF09586">
    <property type="entry name" value="YfhO"/>
    <property type="match status" value="1"/>
</dbReference>
<reference evidence="3" key="1">
    <citation type="submission" date="2018-09" db="EMBL/GenBank/DDBJ databases">
        <title>Draft Genome Sequence of Mediterraneibacter sp. KCTC 15684.</title>
        <authorList>
            <person name="Kim J.S."/>
            <person name="Han K.I."/>
            <person name="Suh M.K."/>
            <person name="Lee K.C."/>
            <person name="Eom M.K."/>
            <person name="Lee J.H."/>
            <person name="Park S.H."/>
            <person name="Kang S.W."/>
            <person name="Park J.E."/>
            <person name="Oh B.S."/>
            <person name="Yu S.Y."/>
            <person name="Choi S.H."/>
            <person name="Lee D.H."/>
            <person name="Yoon H."/>
            <person name="Kim B."/>
            <person name="Yang S.J."/>
            <person name="Lee J.S."/>
        </authorList>
    </citation>
    <scope>NUCLEOTIDE SEQUENCE [LARGE SCALE GENOMIC DNA]</scope>
    <source>
        <strain evidence="3">KCTC 15684</strain>
    </source>
</reference>
<feature type="transmembrane region" description="Helical" evidence="1">
    <location>
        <begin position="458"/>
        <end position="483"/>
    </location>
</feature>
<feature type="transmembrane region" description="Helical" evidence="1">
    <location>
        <begin position="85"/>
        <end position="104"/>
    </location>
</feature>
<name>A0A391P346_9FIRM</name>
<keyword evidence="1" id="KW-1133">Transmembrane helix</keyword>
<organism evidence="2 3">
    <name type="scientific">Mediterraneibacter butyricigenes</name>
    <dbReference type="NCBI Taxonomy" id="2316025"/>
    <lineage>
        <taxon>Bacteria</taxon>
        <taxon>Bacillati</taxon>
        <taxon>Bacillota</taxon>
        <taxon>Clostridia</taxon>
        <taxon>Lachnospirales</taxon>
        <taxon>Lachnospiraceae</taxon>
        <taxon>Mediterraneibacter</taxon>
    </lineage>
</organism>
<feature type="transmembrane region" description="Helical" evidence="1">
    <location>
        <begin position="330"/>
        <end position="347"/>
    </location>
</feature>
<dbReference type="PANTHER" id="PTHR38454:SF1">
    <property type="entry name" value="INTEGRAL MEMBRANE PROTEIN"/>
    <property type="match status" value="1"/>
</dbReference>
<feature type="transmembrane region" description="Helical" evidence="1">
    <location>
        <begin position="190"/>
        <end position="220"/>
    </location>
</feature>
<evidence type="ECO:0000313" key="3">
    <source>
        <dbReference type="Proteomes" id="UP000265643"/>
    </source>
</evidence>
<dbReference type="PANTHER" id="PTHR38454">
    <property type="entry name" value="INTEGRAL MEMBRANE PROTEIN-RELATED"/>
    <property type="match status" value="1"/>
</dbReference>
<keyword evidence="1" id="KW-0812">Transmembrane</keyword>
<feature type="transmembrane region" description="Helical" evidence="1">
    <location>
        <begin position="406"/>
        <end position="426"/>
    </location>
</feature>
<dbReference type="Proteomes" id="UP000265643">
    <property type="component" value="Unassembled WGS sequence"/>
</dbReference>
<proteinExistence type="predicted"/>
<protein>
    <submittedName>
        <fullName evidence="2">Membrane protein</fullName>
    </submittedName>
</protein>
<dbReference type="InterPro" id="IPR018580">
    <property type="entry name" value="Uncharacterised_YfhO"/>
</dbReference>
<feature type="transmembrane region" description="Helical" evidence="1">
    <location>
        <begin position="16"/>
        <end position="40"/>
    </location>
</feature>
<keyword evidence="3" id="KW-1185">Reference proteome</keyword>
<evidence type="ECO:0000313" key="2">
    <source>
        <dbReference type="EMBL" id="GCA66466.1"/>
    </source>
</evidence>
<dbReference type="AlphaFoldDB" id="A0A391P346"/>
<accession>A0A391P346</accession>